<keyword evidence="3" id="KW-1185">Reference proteome</keyword>
<feature type="transmembrane region" description="Helical" evidence="1">
    <location>
        <begin position="258"/>
        <end position="284"/>
    </location>
</feature>
<dbReference type="Proteomes" id="UP000198661">
    <property type="component" value="Unassembled WGS sequence"/>
</dbReference>
<feature type="transmembrane region" description="Helical" evidence="1">
    <location>
        <begin position="218"/>
        <end position="246"/>
    </location>
</feature>
<feature type="transmembrane region" description="Helical" evidence="1">
    <location>
        <begin position="133"/>
        <end position="155"/>
    </location>
</feature>
<keyword evidence="1" id="KW-1133">Transmembrane helix</keyword>
<feature type="transmembrane region" description="Helical" evidence="1">
    <location>
        <begin position="72"/>
        <end position="90"/>
    </location>
</feature>
<dbReference type="AlphaFoldDB" id="A0A1I2M946"/>
<dbReference type="EMBL" id="FOOK01000007">
    <property type="protein sequence ID" value="SFF87993.1"/>
    <property type="molecule type" value="Genomic_DNA"/>
</dbReference>
<name>A0A1I2M946_9BACL</name>
<feature type="transmembrane region" description="Helical" evidence="1">
    <location>
        <begin position="21"/>
        <end position="52"/>
    </location>
</feature>
<feature type="transmembrane region" description="Helical" evidence="1">
    <location>
        <begin position="161"/>
        <end position="184"/>
    </location>
</feature>
<evidence type="ECO:0008006" key="4">
    <source>
        <dbReference type="Google" id="ProtNLM"/>
    </source>
</evidence>
<gene>
    <name evidence="2" type="ORF">SAMN04488025_10787</name>
</gene>
<dbReference type="OrthoDB" id="2989525at2"/>
<dbReference type="RefSeq" id="WP_092036839.1">
    <property type="nucleotide sequence ID" value="NZ_FOOK01000007.1"/>
</dbReference>
<dbReference type="STRING" id="201973.SAMN04488025_10787"/>
<keyword evidence="1" id="KW-0472">Membrane</keyword>
<accession>A0A1I2M946</accession>
<evidence type="ECO:0000313" key="2">
    <source>
        <dbReference type="EMBL" id="SFF87993.1"/>
    </source>
</evidence>
<proteinExistence type="predicted"/>
<keyword evidence="1" id="KW-0812">Transmembrane</keyword>
<reference evidence="2 3" key="1">
    <citation type="submission" date="2016-10" db="EMBL/GenBank/DDBJ databases">
        <authorList>
            <person name="de Groot N.N."/>
        </authorList>
    </citation>
    <scope>NUCLEOTIDE SEQUENCE [LARGE SCALE GENOMIC DNA]</scope>
    <source>
        <strain evidence="2 3">DSM 44945</strain>
    </source>
</reference>
<organism evidence="2 3">
    <name type="scientific">Planifilum fulgidum</name>
    <dbReference type="NCBI Taxonomy" id="201973"/>
    <lineage>
        <taxon>Bacteria</taxon>
        <taxon>Bacillati</taxon>
        <taxon>Bacillota</taxon>
        <taxon>Bacilli</taxon>
        <taxon>Bacillales</taxon>
        <taxon>Thermoactinomycetaceae</taxon>
        <taxon>Planifilum</taxon>
    </lineage>
</organism>
<evidence type="ECO:0000256" key="1">
    <source>
        <dbReference type="SAM" id="Phobius"/>
    </source>
</evidence>
<protein>
    <recommendedName>
        <fullName evidence="4">Membrane domain of glycerophosphoryl diester phosphodiesterase</fullName>
    </recommendedName>
</protein>
<evidence type="ECO:0000313" key="3">
    <source>
        <dbReference type="Proteomes" id="UP000198661"/>
    </source>
</evidence>
<sequence length="318" mass="35361">MTESYFDTLKRHGLKLSVAMFLGGLLYSAFYYVALILYVIVAFLLIAIFSSASYILEGDTDQLADNLASEPGGMVLIAVLILLFFVTLLLPHSFWTAGAYGAASASVFRGEWSIGYFFTTGFRHLWKMFGQQILLILFFIGPALLMLPFISFLAVNGGSEVVLLIFLLLFFILLFVLSIGYLWISLHSPLIMIAERTGVWDSIRLAFRLTVKKPGQTLLSGLIALGISLGAYGLVLPIVFVLFILFDVLTGGNEIVRVILGIFLLLTILFVAYYALSASLLSIAHRYKTRLRSYLFPEDPDRERAFVGTTPGYAPNNW</sequence>